<feature type="transmembrane region" description="Helical" evidence="11">
    <location>
        <begin position="36"/>
        <end position="54"/>
    </location>
</feature>
<dbReference type="InterPro" id="IPR047103">
    <property type="entry name" value="MalF_P2_sf"/>
</dbReference>
<dbReference type="Gene3D" id="2.40.430.10">
    <property type="entry name" value="D-maltodextrin-binding protein, MBP"/>
    <property type="match status" value="1"/>
</dbReference>
<feature type="transmembrane region" description="Helical" evidence="11">
    <location>
        <begin position="12"/>
        <end position="30"/>
    </location>
</feature>
<keyword evidence="8 11" id="KW-0812">Transmembrane</keyword>
<dbReference type="RefSeq" id="WP_264894261.1">
    <property type="nucleotide sequence ID" value="NZ_CP110257.1"/>
</dbReference>
<dbReference type="InterPro" id="IPR035277">
    <property type="entry name" value="MalF_N"/>
</dbReference>
<dbReference type="Proteomes" id="UP001163266">
    <property type="component" value="Chromosome"/>
</dbReference>
<dbReference type="InterPro" id="IPR029345">
    <property type="entry name" value="MalF_P2"/>
</dbReference>
<dbReference type="SUPFAM" id="SSF161098">
    <property type="entry name" value="MetI-like"/>
    <property type="match status" value="1"/>
</dbReference>
<dbReference type="InterPro" id="IPR035906">
    <property type="entry name" value="MetI-like_sf"/>
</dbReference>
<evidence type="ECO:0000256" key="3">
    <source>
        <dbReference type="ARBA" id="ARBA00009047"/>
    </source>
</evidence>
<feature type="transmembrane region" description="Helical" evidence="11">
    <location>
        <begin position="315"/>
        <end position="335"/>
    </location>
</feature>
<evidence type="ECO:0000256" key="4">
    <source>
        <dbReference type="ARBA" id="ARBA00022448"/>
    </source>
</evidence>
<dbReference type="PANTHER" id="PTHR47314">
    <property type="entry name" value="MALTOSE/MALTODEXTRIN TRANSPORT SYSTEM PERMEASE PROTEIN MALF"/>
    <property type="match status" value="1"/>
</dbReference>
<protein>
    <recommendedName>
        <fullName evidence="12">Maltose/maltodextrin transport system permease protein</fullName>
    </recommendedName>
</protein>
<dbReference type="Gene3D" id="1.20.58.370">
    <property type="entry name" value="MalF N-terminal region-like"/>
    <property type="match status" value="1"/>
</dbReference>
<keyword evidence="10 11" id="KW-0472">Membrane</keyword>
<dbReference type="Gene3D" id="1.10.3720.10">
    <property type="entry name" value="MetI-like"/>
    <property type="match status" value="1"/>
</dbReference>
<keyword evidence="5" id="KW-1003">Cell membrane</keyword>
<feature type="domain" description="ABC transmembrane type-1" evidence="13">
    <location>
        <begin position="276"/>
        <end position="499"/>
    </location>
</feature>
<feature type="transmembrane region" description="Helical" evidence="11">
    <location>
        <begin position="421"/>
        <end position="442"/>
    </location>
</feature>
<dbReference type="Pfam" id="PF20872">
    <property type="entry name" value="MalF_N_TM"/>
    <property type="match status" value="1"/>
</dbReference>
<dbReference type="Pfam" id="PF00528">
    <property type="entry name" value="BPD_transp_1"/>
    <property type="match status" value="1"/>
</dbReference>
<comment type="subcellular location">
    <subcellularLocation>
        <location evidence="2 12">Cell inner membrane</location>
        <topology evidence="2 12">Multi-pass membrane protein</topology>
    </subcellularLocation>
    <subcellularLocation>
        <location evidence="11">Cell membrane</location>
        <topology evidence="11">Multi-pass membrane protein</topology>
    </subcellularLocation>
</comment>
<feature type="transmembrane region" description="Helical" evidence="11">
    <location>
        <begin position="275"/>
        <end position="303"/>
    </location>
</feature>
<evidence type="ECO:0000256" key="12">
    <source>
        <dbReference type="RuleBase" id="RU367050"/>
    </source>
</evidence>
<evidence type="ECO:0000313" key="14">
    <source>
        <dbReference type="EMBL" id="UZD56309.1"/>
    </source>
</evidence>
<dbReference type="Pfam" id="PF14785">
    <property type="entry name" value="MalF_P2"/>
    <property type="match status" value="1"/>
</dbReference>
<feature type="transmembrane region" description="Helical" evidence="11">
    <location>
        <begin position="478"/>
        <end position="498"/>
    </location>
</feature>
<evidence type="ECO:0000256" key="2">
    <source>
        <dbReference type="ARBA" id="ARBA00004429"/>
    </source>
</evidence>
<evidence type="ECO:0000256" key="11">
    <source>
        <dbReference type="RuleBase" id="RU363032"/>
    </source>
</evidence>
<reference evidence="14" key="1">
    <citation type="submission" date="2022-10" db="EMBL/GenBank/DDBJ databases">
        <title>Complete genome sequence of Schlegelella aquatica LMG 23380.</title>
        <authorList>
            <person name="Musilova J."/>
            <person name="Kourilova X."/>
            <person name="Bezdicek M."/>
            <person name="Hermankova K."/>
            <person name="Obruca S."/>
            <person name="Sedlar K."/>
        </authorList>
    </citation>
    <scope>NUCLEOTIDE SEQUENCE</scope>
    <source>
        <strain evidence="14">LMG 23380</strain>
    </source>
</reference>
<evidence type="ECO:0000256" key="9">
    <source>
        <dbReference type="ARBA" id="ARBA00022989"/>
    </source>
</evidence>
<dbReference type="PROSITE" id="PS50928">
    <property type="entry name" value="ABC_TM1"/>
    <property type="match status" value="1"/>
</dbReference>
<organism evidence="14 15">
    <name type="scientific">Caldimonas aquatica</name>
    <dbReference type="NCBI Taxonomy" id="376175"/>
    <lineage>
        <taxon>Bacteria</taxon>
        <taxon>Pseudomonadati</taxon>
        <taxon>Pseudomonadota</taxon>
        <taxon>Betaproteobacteria</taxon>
        <taxon>Burkholderiales</taxon>
        <taxon>Sphaerotilaceae</taxon>
        <taxon>Caldimonas</taxon>
    </lineage>
</organism>
<sequence length="511" mass="56910">MNATPGLRRWIGPAAGAALALLALYLVTAVYAAGEFLLAGTILVIVGLAAWVYTSQRLYAYRYLFPGIAAVVIFVVFPILYTVALSFSNYSSRHLLTYERARQYFLDETYQSEGESYQFTLYGDGREYRARLEDEDGQKAFVTPALALSRSEPLRVEAQPEPAGGLGIVNPVELKEVIRLQPQLRALTIALPDGTELRMTGLRRFGPVAHLYREGEGHTLVNQQTGEVLRPNFETGFFERPSAEAVPPGFQVRIGWDHYLRVFTDEAFRQPFLRIFGWTVTFAALTVFFAASLGMLLAVLLSWEALRFRGLYQTLLFLPYAVPGFISILVFKGLFNNNFGEINLILDALFGIKPAWFSDPFLAKVMILIVNTWLGYPYMMVVCMGLIKAIPADLYEASAVAGAGPLTNFFRITMPLVLKPLTPLLIAAFAFNFNNFVLINLLTNGRPDFLDTKIPAGTTDILVSYTYRIAFEDSGQNFGLAAAISTVIFAMVALLSWINLRATRITKEEGR</sequence>
<keyword evidence="9 11" id="KW-1133">Transmembrane helix</keyword>
<dbReference type="CDD" id="cd06261">
    <property type="entry name" value="TM_PBP2"/>
    <property type="match status" value="1"/>
</dbReference>
<name>A0ABY6MWB5_9BURK</name>
<dbReference type="SUPFAM" id="SSF160964">
    <property type="entry name" value="MalF N-terminal region-like"/>
    <property type="match status" value="1"/>
</dbReference>
<feature type="transmembrane region" description="Helical" evidence="11">
    <location>
        <begin position="63"/>
        <end position="87"/>
    </location>
</feature>
<evidence type="ECO:0000256" key="5">
    <source>
        <dbReference type="ARBA" id="ARBA00022475"/>
    </source>
</evidence>
<evidence type="ECO:0000313" key="15">
    <source>
        <dbReference type="Proteomes" id="UP001163266"/>
    </source>
</evidence>
<keyword evidence="15" id="KW-1185">Reference proteome</keyword>
<dbReference type="InterPro" id="IPR000515">
    <property type="entry name" value="MetI-like"/>
</dbReference>
<evidence type="ECO:0000259" key="13">
    <source>
        <dbReference type="PROSITE" id="PS50928"/>
    </source>
</evidence>
<dbReference type="Gene3D" id="3.10.650.10">
    <property type="entry name" value="MalF N-terminal region-like"/>
    <property type="match status" value="1"/>
</dbReference>
<evidence type="ECO:0000256" key="8">
    <source>
        <dbReference type="ARBA" id="ARBA00022692"/>
    </source>
</evidence>
<evidence type="ECO:0000256" key="1">
    <source>
        <dbReference type="ARBA" id="ARBA00002264"/>
    </source>
</evidence>
<evidence type="ECO:0000256" key="10">
    <source>
        <dbReference type="ARBA" id="ARBA00023136"/>
    </source>
</evidence>
<keyword evidence="6 12" id="KW-0997">Cell inner membrane</keyword>
<accession>A0ABY6MWB5</accession>
<comment type="subunit">
    <text evidence="12">The complex is composed of two ATP-binding proteins (MalK), two transmembrane proteins (MalG and MalF) and a solute-binding protein (MalE).</text>
</comment>
<keyword evidence="7 12" id="KW-0762">Sugar transport</keyword>
<dbReference type="InterPro" id="IPR048464">
    <property type="entry name" value="MalF_N_TM"/>
</dbReference>
<comment type="similarity">
    <text evidence="3 12">Belongs to the binding-protein-dependent transport system permease family. MalFG subfamily.</text>
</comment>
<evidence type="ECO:0000256" key="7">
    <source>
        <dbReference type="ARBA" id="ARBA00022597"/>
    </source>
</evidence>
<proteinExistence type="inferred from homology"/>
<keyword evidence="4 11" id="KW-0813">Transport</keyword>
<evidence type="ECO:0000256" key="6">
    <source>
        <dbReference type="ARBA" id="ARBA00022519"/>
    </source>
</evidence>
<gene>
    <name evidence="14" type="primary">malF</name>
    <name evidence="14" type="ORF">OMP39_07020</name>
</gene>
<dbReference type="EMBL" id="CP110257">
    <property type="protein sequence ID" value="UZD56309.1"/>
    <property type="molecule type" value="Genomic_DNA"/>
</dbReference>
<dbReference type="NCBIfam" id="NF008232">
    <property type="entry name" value="PRK10999.1"/>
    <property type="match status" value="1"/>
</dbReference>
<dbReference type="PANTHER" id="PTHR47314:SF1">
    <property type="entry name" value="MALTOSE_MALTODEXTRIN TRANSPORT SYSTEM PERMEASE PROTEIN MALF"/>
    <property type="match status" value="1"/>
</dbReference>
<feature type="transmembrane region" description="Helical" evidence="11">
    <location>
        <begin position="355"/>
        <end position="376"/>
    </location>
</feature>
<comment type="function">
    <text evidence="1 12">Part of the ABC transporter complex MalEFGK involved in maltose/maltodextrin import. Probably responsible for the translocation of the substrate across the membrane.</text>
</comment>